<name>A0A9E6XVR7_9ACTN</name>
<gene>
    <name evidence="2" type="ORF">DSM104329_01051</name>
</gene>
<protein>
    <submittedName>
        <fullName evidence="2">Uncharacterized protein</fullName>
    </submittedName>
</protein>
<dbReference type="EMBL" id="CP087164">
    <property type="protein sequence ID" value="UGS34671.1"/>
    <property type="molecule type" value="Genomic_DNA"/>
</dbReference>
<keyword evidence="1" id="KW-1133">Transmembrane helix</keyword>
<dbReference type="RefSeq" id="WP_259314334.1">
    <property type="nucleotide sequence ID" value="NZ_CP087164.1"/>
</dbReference>
<organism evidence="2 3">
    <name type="scientific">Capillimicrobium parvum</name>
    <dbReference type="NCBI Taxonomy" id="2884022"/>
    <lineage>
        <taxon>Bacteria</taxon>
        <taxon>Bacillati</taxon>
        <taxon>Actinomycetota</taxon>
        <taxon>Thermoleophilia</taxon>
        <taxon>Solirubrobacterales</taxon>
        <taxon>Capillimicrobiaceae</taxon>
        <taxon>Capillimicrobium</taxon>
    </lineage>
</organism>
<feature type="transmembrane region" description="Helical" evidence="1">
    <location>
        <begin position="54"/>
        <end position="80"/>
    </location>
</feature>
<keyword evidence="3" id="KW-1185">Reference proteome</keyword>
<dbReference type="Proteomes" id="UP001162834">
    <property type="component" value="Chromosome"/>
</dbReference>
<evidence type="ECO:0000313" key="2">
    <source>
        <dbReference type="EMBL" id="UGS34671.1"/>
    </source>
</evidence>
<sequence length="81" mass="9561">MALRMRQSLADLERAFVEESQEDRERRHELRQTAIDRARRRTIQRRHRHGSVRFVLLVLMLIATAVGVTIGMFEILFIVMG</sequence>
<evidence type="ECO:0000313" key="3">
    <source>
        <dbReference type="Proteomes" id="UP001162834"/>
    </source>
</evidence>
<proteinExistence type="predicted"/>
<keyword evidence="1" id="KW-0472">Membrane</keyword>
<reference evidence="2" key="1">
    <citation type="journal article" date="2022" name="Int. J. Syst. Evol. Microbiol.">
        <title>Pseudomonas aegrilactucae sp. nov. and Pseudomonas morbosilactucae sp. nov., pathogens causing bacterial rot of lettuce in Japan.</title>
        <authorList>
            <person name="Sawada H."/>
            <person name="Fujikawa T."/>
            <person name="Satou M."/>
        </authorList>
    </citation>
    <scope>NUCLEOTIDE SEQUENCE</scope>
    <source>
        <strain evidence="2">0166_1</strain>
    </source>
</reference>
<accession>A0A9E6XVR7</accession>
<dbReference type="AlphaFoldDB" id="A0A9E6XVR7"/>
<keyword evidence="1" id="KW-0812">Transmembrane</keyword>
<evidence type="ECO:0000256" key="1">
    <source>
        <dbReference type="SAM" id="Phobius"/>
    </source>
</evidence>
<dbReference type="KEGG" id="sbae:DSM104329_01051"/>